<organism evidence="1 2">
    <name type="scientific">Limosa lapponica baueri</name>
    <dbReference type="NCBI Taxonomy" id="1758121"/>
    <lineage>
        <taxon>Eukaryota</taxon>
        <taxon>Metazoa</taxon>
        <taxon>Chordata</taxon>
        <taxon>Craniata</taxon>
        <taxon>Vertebrata</taxon>
        <taxon>Euteleostomi</taxon>
        <taxon>Archelosauria</taxon>
        <taxon>Archosauria</taxon>
        <taxon>Dinosauria</taxon>
        <taxon>Saurischia</taxon>
        <taxon>Theropoda</taxon>
        <taxon>Coelurosauria</taxon>
        <taxon>Aves</taxon>
        <taxon>Neognathae</taxon>
        <taxon>Neoaves</taxon>
        <taxon>Charadriiformes</taxon>
        <taxon>Scolopacidae</taxon>
        <taxon>Limosa</taxon>
    </lineage>
</organism>
<name>A0A2I0UNU1_LIMLA</name>
<dbReference type="Proteomes" id="UP000233556">
    <property type="component" value="Unassembled WGS sequence"/>
</dbReference>
<dbReference type="EMBL" id="KZ505671">
    <property type="protein sequence ID" value="PKU47714.1"/>
    <property type="molecule type" value="Genomic_DNA"/>
</dbReference>
<protein>
    <recommendedName>
        <fullName evidence="3">Rna-directed dna polymerase from mobile element jockey-like</fullName>
    </recommendedName>
</protein>
<reference evidence="2" key="1">
    <citation type="submission" date="2017-11" db="EMBL/GenBank/DDBJ databases">
        <authorList>
            <person name="Lima N.C."/>
            <person name="Parody-Merino A.M."/>
            <person name="Battley P.F."/>
            <person name="Fidler A.E."/>
            <person name="Prosdocimi F."/>
        </authorList>
    </citation>
    <scope>NUCLEOTIDE SEQUENCE [LARGE SCALE GENOMIC DNA]</scope>
</reference>
<dbReference type="PANTHER" id="PTHR33332">
    <property type="entry name" value="REVERSE TRANSCRIPTASE DOMAIN-CONTAINING PROTEIN"/>
    <property type="match status" value="1"/>
</dbReference>
<sequence length="234" mass="27223">MEDQLGKGSTLEIITQVYLDDKNRDIRETVHLVYYETMSLSLRYNPYVITSQKICQKNQRDPDRLERWANLLKFNKANCKILHIGQGNPKHRLGGEGIESSCEEKDLGVLVDEKLTMSWQRALAAQRPNHILGCIKRSMANRFREAPGRPYSPFQYLQGAYRKDGEGLFIRECSNRMTGNGFKLKEGRFRLDFRKKFFTVRVVRRWHVLPREAVDTPSLEVFKTTLDGALRNLV</sequence>
<keyword evidence="2" id="KW-1185">Reference proteome</keyword>
<dbReference type="AlphaFoldDB" id="A0A2I0UNU1"/>
<evidence type="ECO:0000313" key="1">
    <source>
        <dbReference type="EMBL" id="PKU47714.1"/>
    </source>
</evidence>
<accession>A0A2I0UNU1</accession>
<evidence type="ECO:0000313" key="2">
    <source>
        <dbReference type="Proteomes" id="UP000233556"/>
    </source>
</evidence>
<evidence type="ECO:0008006" key="3">
    <source>
        <dbReference type="Google" id="ProtNLM"/>
    </source>
</evidence>
<proteinExistence type="predicted"/>
<reference evidence="2" key="2">
    <citation type="submission" date="2017-12" db="EMBL/GenBank/DDBJ databases">
        <title>Genome sequence of the Bar-tailed Godwit (Limosa lapponica baueri).</title>
        <authorList>
            <person name="Lima N.C.B."/>
            <person name="Parody-Merino A.M."/>
            <person name="Battley P.F."/>
            <person name="Fidler A.E."/>
            <person name="Prosdocimi F."/>
        </authorList>
    </citation>
    <scope>NUCLEOTIDE SEQUENCE [LARGE SCALE GENOMIC DNA]</scope>
</reference>
<gene>
    <name evidence="1" type="ORF">llap_1994</name>
</gene>